<dbReference type="SUPFAM" id="SSF160369">
    <property type="entry name" value="Ribosomal protein L10-like"/>
    <property type="match status" value="1"/>
</dbReference>
<dbReference type="InterPro" id="IPR001790">
    <property type="entry name" value="Ribosomal_uL10"/>
</dbReference>
<dbReference type="Proteomes" id="UP000193804">
    <property type="component" value="Unassembled WGS sequence"/>
</dbReference>
<gene>
    <name evidence="6" type="primary">rplJ</name>
    <name evidence="7" type="ORF">SAMN05661096_03173</name>
</gene>
<evidence type="ECO:0000256" key="5">
    <source>
        <dbReference type="ARBA" id="ARBA00035202"/>
    </source>
</evidence>
<organism evidence="7 8">
    <name type="scientific">Marivirga sericea</name>
    <dbReference type="NCBI Taxonomy" id="1028"/>
    <lineage>
        <taxon>Bacteria</taxon>
        <taxon>Pseudomonadati</taxon>
        <taxon>Bacteroidota</taxon>
        <taxon>Cytophagia</taxon>
        <taxon>Cytophagales</taxon>
        <taxon>Marivirgaceae</taxon>
        <taxon>Marivirga</taxon>
    </lineage>
</organism>
<dbReference type="RefSeq" id="WP_085518316.1">
    <property type="nucleotide sequence ID" value="NZ_FXAW01000007.1"/>
</dbReference>
<evidence type="ECO:0000256" key="3">
    <source>
        <dbReference type="ARBA" id="ARBA00022980"/>
    </source>
</evidence>
<dbReference type="AlphaFoldDB" id="A0A1X7KW85"/>
<sequence>MNKKEKGQLIEELTEKFAEYPHFYLADGSGMTVSQTNTFRQLCFEKGLEYKVVKNSLIQKALEKQEGDYTAIFESLKGFSGILFSPEVGNAPAKVIKEFHKKNSTERPLFKAAAIDTDIYVGAEHLTPLSELKSKKDMLGDIVGLLQSPAKNVISALQSGGHTVSGLVKALEERAQ</sequence>
<dbReference type="HAMAP" id="MF_00362">
    <property type="entry name" value="Ribosomal_uL10"/>
    <property type="match status" value="1"/>
</dbReference>
<dbReference type="GO" id="GO:1990904">
    <property type="term" value="C:ribonucleoprotein complex"/>
    <property type="evidence" value="ECO:0007669"/>
    <property type="project" value="UniProtKB-KW"/>
</dbReference>
<dbReference type="InterPro" id="IPR022973">
    <property type="entry name" value="Ribosomal_uL10_bac"/>
</dbReference>
<dbReference type="InterPro" id="IPR047865">
    <property type="entry name" value="Ribosomal_uL10_bac_type"/>
</dbReference>
<accession>A0A1X7KW85</accession>
<evidence type="ECO:0000313" key="8">
    <source>
        <dbReference type="Proteomes" id="UP000193804"/>
    </source>
</evidence>
<keyword evidence="8" id="KW-1185">Reference proteome</keyword>
<evidence type="ECO:0000256" key="1">
    <source>
        <dbReference type="ARBA" id="ARBA00002633"/>
    </source>
</evidence>
<dbReference type="Gene3D" id="3.30.70.1730">
    <property type="match status" value="1"/>
</dbReference>
<dbReference type="OrthoDB" id="1523686at2"/>
<keyword evidence="3 6" id="KW-0689">Ribosomal protein</keyword>
<dbReference type="InterPro" id="IPR043141">
    <property type="entry name" value="Ribosomal_uL10-like_sf"/>
</dbReference>
<evidence type="ECO:0000256" key="2">
    <source>
        <dbReference type="ARBA" id="ARBA00008889"/>
    </source>
</evidence>
<dbReference type="CDD" id="cd05797">
    <property type="entry name" value="Ribosomal_L10"/>
    <property type="match status" value="1"/>
</dbReference>
<keyword evidence="4 6" id="KW-0687">Ribonucleoprotein</keyword>
<keyword evidence="6" id="KW-0699">rRNA-binding</keyword>
<dbReference type="Pfam" id="PF00466">
    <property type="entry name" value="Ribosomal_L10"/>
    <property type="match status" value="1"/>
</dbReference>
<dbReference type="NCBIfam" id="NF000955">
    <property type="entry name" value="PRK00099.1-1"/>
    <property type="match status" value="1"/>
</dbReference>
<protein>
    <recommendedName>
        <fullName evidence="5 6">Large ribosomal subunit protein uL10</fullName>
    </recommendedName>
</protein>
<evidence type="ECO:0000313" key="7">
    <source>
        <dbReference type="EMBL" id="SMG45718.1"/>
    </source>
</evidence>
<reference evidence="8" key="1">
    <citation type="submission" date="2017-04" db="EMBL/GenBank/DDBJ databases">
        <authorList>
            <person name="Varghese N."/>
            <person name="Submissions S."/>
        </authorList>
    </citation>
    <scope>NUCLEOTIDE SEQUENCE [LARGE SCALE GENOMIC DNA]</scope>
    <source>
        <strain evidence="8">DSM 4125</strain>
    </source>
</reference>
<dbReference type="GO" id="GO:0005840">
    <property type="term" value="C:ribosome"/>
    <property type="evidence" value="ECO:0007669"/>
    <property type="project" value="UniProtKB-KW"/>
</dbReference>
<name>A0A1X7KW85_9BACT</name>
<keyword evidence="6" id="KW-0694">RNA-binding</keyword>
<dbReference type="GO" id="GO:0070180">
    <property type="term" value="F:large ribosomal subunit rRNA binding"/>
    <property type="evidence" value="ECO:0007669"/>
    <property type="project" value="UniProtKB-UniRule"/>
</dbReference>
<dbReference type="EMBL" id="FXAW01000007">
    <property type="protein sequence ID" value="SMG45718.1"/>
    <property type="molecule type" value="Genomic_DNA"/>
</dbReference>
<dbReference type="GO" id="GO:0006412">
    <property type="term" value="P:translation"/>
    <property type="evidence" value="ECO:0007669"/>
    <property type="project" value="UniProtKB-UniRule"/>
</dbReference>
<proteinExistence type="inferred from homology"/>
<dbReference type="STRING" id="1028.SAMN05661096_03173"/>
<evidence type="ECO:0000256" key="6">
    <source>
        <dbReference type="HAMAP-Rule" id="MF_00362"/>
    </source>
</evidence>
<comment type="subunit">
    <text evidence="6">Part of the ribosomal stalk of the 50S ribosomal subunit. The N-terminus interacts with L11 and the large rRNA to form the base of the stalk. The C-terminus forms an elongated spine to which L12 dimers bind in a sequential fashion forming a multimeric L10(L12)X complex.</text>
</comment>
<evidence type="ECO:0000256" key="4">
    <source>
        <dbReference type="ARBA" id="ARBA00023274"/>
    </source>
</evidence>
<dbReference type="PANTHER" id="PTHR11560">
    <property type="entry name" value="39S RIBOSOMAL PROTEIN L10, MITOCHONDRIAL"/>
    <property type="match status" value="1"/>
</dbReference>
<comment type="similarity">
    <text evidence="2 6">Belongs to the universal ribosomal protein uL10 family.</text>
</comment>
<comment type="function">
    <text evidence="1 6">Forms part of the ribosomal stalk, playing a central role in the interaction of the ribosome with GTP-bound translation factors.</text>
</comment>